<proteinExistence type="predicted"/>
<dbReference type="Proteomes" id="UP001220610">
    <property type="component" value="Chromosome"/>
</dbReference>
<gene>
    <name evidence="2" type="ORF">P0Y53_20095</name>
</gene>
<reference evidence="2" key="1">
    <citation type="submission" date="2023-03" db="EMBL/GenBank/DDBJ databases">
        <title>Andean soil-derived lignocellulolytic bacterial consortium as a source of novel taxa and putative plastic-active enzymes.</title>
        <authorList>
            <person name="Diaz-Garcia L."/>
            <person name="Chuvochina M."/>
            <person name="Feuerriegel G."/>
            <person name="Bunk B."/>
            <person name="Sproer C."/>
            <person name="Streit W.R."/>
            <person name="Rodriguez L.M."/>
            <person name="Overmann J."/>
            <person name="Jimenez D.J."/>
        </authorList>
    </citation>
    <scope>NUCLEOTIDE SEQUENCE</scope>
    <source>
        <strain evidence="2">MAG 7</strain>
    </source>
</reference>
<dbReference type="AlphaFoldDB" id="A0AAJ5WQ95"/>
<protein>
    <submittedName>
        <fullName evidence="2">GSCFA domain-containing protein</fullName>
    </submittedName>
</protein>
<accession>A0AAJ5WQ95</accession>
<organism evidence="2 3">
    <name type="scientific">Candidatus Pseudobacter hemicellulosilyticus</name>
    <dbReference type="NCBI Taxonomy" id="3121375"/>
    <lineage>
        <taxon>Bacteria</taxon>
        <taxon>Pseudomonadati</taxon>
        <taxon>Bacteroidota</taxon>
        <taxon>Chitinophagia</taxon>
        <taxon>Chitinophagales</taxon>
        <taxon>Chitinophagaceae</taxon>
        <taxon>Pseudobacter</taxon>
    </lineage>
</organism>
<dbReference type="SUPFAM" id="SSF52266">
    <property type="entry name" value="SGNH hydrolase"/>
    <property type="match status" value="1"/>
</dbReference>
<name>A0AAJ5WQ95_9BACT</name>
<evidence type="ECO:0000313" key="3">
    <source>
        <dbReference type="Proteomes" id="UP001220610"/>
    </source>
</evidence>
<evidence type="ECO:0000313" key="2">
    <source>
        <dbReference type="EMBL" id="WEK34795.1"/>
    </source>
</evidence>
<evidence type="ECO:0000259" key="1">
    <source>
        <dbReference type="Pfam" id="PF08885"/>
    </source>
</evidence>
<dbReference type="EMBL" id="CP119311">
    <property type="protein sequence ID" value="WEK34795.1"/>
    <property type="molecule type" value="Genomic_DNA"/>
</dbReference>
<dbReference type="Pfam" id="PF08885">
    <property type="entry name" value="GSCFA"/>
    <property type="match status" value="1"/>
</dbReference>
<sequence>MSFLIDINIPTPADPIHYQQPLLITGSCFTEHIGNQLRDLKFNVLQNPHGILFDPQSVANSLVSYVQNRQYEAKDLFYLNEVWQSWDHHSRFSHMDPGESLRMINASQQQAHDFLKKAEWVVITLGSAFSYRLTENSQPVANCHRAPAQWFNKHLMTIEEINWALDTCLHQLRYFNPRLRFLFTISPVRHIRDGVVDNNRSKARLLEVVHHLVNKFDRIWYFPAYELVIDVLRDYRFYDIDMVHPNYAATQYVVEQFMNHFVDEPSRQLAAQLHKLLVARRHKPFHRGTEAHKKFLQVHYEKTKELQQQYPFLPLEEELNYFNDQS</sequence>
<dbReference type="InterPro" id="IPR014982">
    <property type="entry name" value="GSCFA"/>
</dbReference>
<feature type="domain" description="GSCFA" evidence="1">
    <location>
        <begin position="22"/>
        <end position="257"/>
    </location>
</feature>